<feature type="region of interest" description="Disordered" evidence="1">
    <location>
        <begin position="52"/>
        <end position="99"/>
    </location>
</feature>
<protein>
    <submittedName>
        <fullName evidence="3">Uncharacterized protein</fullName>
    </submittedName>
</protein>
<dbReference type="EMBL" id="JJLU01000079">
    <property type="protein sequence ID" value="EZJ85324.1"/>
    <property type="molecule type" value="Genomic_DNA"/>
</dbReference>
<keyword evidence="2" id="KW-0732">Signal</keyword>
<feature type="compositionally biased region" description="Low complexity" evidence="1">
    <location>
        <begin position="77"/>
        <end position="87"/>
    </location>
</feature>
<proteinExistence type="predicted"/>
<organism evidence="3 4">
    <name type="scientific">Escherichia coli 1-250-04_S3_C1</name>
    <dbReference type="NCBI Taxonomy" id="1444135"/>
    <lineage>
        <taxon>Bacteria</taxon>
        <taxon>Pseudomonadati</taxon>
        <taxon>Pseudomonadota</taxon>
        <taxon>Gammaproteobacteria</taxon>
        <taxon>Enterobacterales</taxon>
        <taxon>Enterobacteriaceae</taxon>
        <taxon>Escherichia</taxon>
    </lineage>
</organism>
<name>A0AAN4SXV6_ECOLX</name>
<evidence type="ECO:0000313" key="3">
    <source>
        <dbReference type="EMBL" id="EZJ85324.1"/>
    </source>
</evidence>
<evidence type="ECO:0000256" key="1">
    <source>
        <dbReference type="SAM" id="MobiDB-lite"/>
    </source>
</evidence>
<comment type="caution">
    <text evidence="3">The sequence shown here is derived from an EMBL/GenBank/DDBJ whole genome shotgun (WGS) entry which is preliminary data.</text>
</comment>
<sequence length="269" mass="30000">MKKNLFLMRSLFLTMSLSSINSYAEETMSPQPESSDVVKSMSVSSVQNVLTSVDNSDSSKSVTDKNHVTPSPANEQSSDSSISSKTSQRAGQNNNTSEKYDFEKKYQEYVNKIDGLQKIADANIELLNKKLESIYIADKKLGGVDGPGYYYRFKNDSKSSVLDKGLYYVYTKKSNSDVNLLKGMLVNFSLSEKRPSGKTISQATNISLAYNDDLPSIAKRIFTVAKPGDSIKVVTLAQYIYPTRELLPSGVDPDDTLIYTFDINRQYEK</sequence>
<accession>A0AAN4SXV6</accession>
<gene>
    <name evidence="3" type="ORF">AC00_2325</name>
</gene>
<feature type="signal peptide" evidence="2">
    <location>
        <begin position="1"/>
        <end position="24"/>
    </location>
</feature>
<evidence type="ECO:0000256" key="2">
    <source>
        <dbReference type="SAM" id="SignalP"/>
    </source>
</evidence>
<dbReference type="AlphaFoldDB" id="A0AAN4SXV6"/>
<feature type="compositionally biased region" description="Polar residues" evidence="1">
    <location>
        <begin position="52"/>
        <end position="61"/>
    </location>
</feature>
<feature type="compositionally biased region" description="Polar residues" evidence="1">
    <location>
        <begin position="88"/>
        <end position="97"/>
    </location>
</feature>
<dbReference type="Proteomes" id="UP000024043">
    <property type="component" value="Unassembled WGS sequence"/>
</dbReference>
<evidence type="ECO:0000313" key="4">
    <source>
        <dbReference type="Proteomes" id="UP000024043"/>
    </source>
</evidence>
<feature type="chain" id="PRO_5042836692" evidence="2">
    <location>
        <begin position="25"/>
        <end position="269"/>
    </location>
</feature>
<reference evidence="3 4" key="1">
    <citation type="submission" date="2014-03" db="EMBL/GenBank/DDBJ databases">
        <title>Genetic Variability of E. coli after antibiotic treatment.</title>
        <authorList>
            <person name="Silbergeld E."/>
            <person name="Coles C."/>
            <person name="Seidman J.C."/>
            <person name="You Y."/>
            <person name="George J."/>
            <person name="Nadendla S."/>
            <person name="Huot H."/>
            <person name="Daugherty S.C."/>
            <person name="Nagaraj S."/>
            <person name="Ott S."/>
            <person name="Klega K."/>
            <person name="Rasko D."/>
        </authorList>
    </citation>
    <scope>NUCLEOTIDE SEQUENCE [LARGE SCALE GENOMIC DNA]</scope>
    <source>
        <strain evidence="3 4">1-250-04_S3_C1</strain>
    </source>
</reference>
<dbReference type="RefSeq" id="WP_032250289.1">
    <property type="nucleotide sequence ID" value="NZ_JJLU01000079.1"/>
</dbReference>